<accession>A0A558R5C7</accession>
<dbReference type="InterPro" id="IPR027385">
    <property type="entry name" value="Beta-barrel_OMP"/>
</dbReference>
<evidence type="ECO:0000313" key="7">
    <source>
        <dbReference type="EMBL" id="TVV74569.1"/>
    </source>
</evidence>
<evidence type="ECO:0000256" key="4">
    <source>
        <dbReference type="ARBA" id="ARBA00038306"/>
    </source>
</evidence>
<keyword evidence="2 5" id="KW-0732">Signal</keyword>
<protein>
    <submittedName>
        <fullName evidence="7">Porin family protein</fullName>
    </submittedName>
</protein>
<organism evidence="7 8">
    <name type="scientific">Alterirhizorhabdus solaris</name>
    <dbReference type="NCBI Taxonomy" id="2529389"/>
    <lineage>
        <taxon>Bacteria</taxon>
        <taxon>Pseudomonadati</taxon>
        <taxon>Pseudomonadota</taxon>
        <taxon>Alphaproteobacteria</taxon>
        <taxon>Sphingomonadales</taxon>
        <taxon>Rhizorhabdaceae</taxon>
        <taxon>Alterirhizorhabdus</taxon>
    </lineage>
</organism>
<gene>
    <name evidence="7" type="ORF">FOY91_09330</name>
</gene>
<dbReference type="OrthoDB" id="7596457at2"/>
<feature type="signal peptide" evidence="5">
    <location>
        <begin position="1"/>
        <end position="22"/>
    </location>
</feature>
<dbReference type="RefSeq" id="WP_145150477.1">
    <property type="nucleotide sequence ID" value="NZ_VNIM01000031.1"/>
</dbReference>
<dbReference type="GO" id="GO:0016020">
    <property type="term" value="C:membrane"/>
    <property type="evidence" value="ECO:0007669"/>
    <property type="project" value="UniProtKB-SubCell"/>
</dbReference>
<dbReference type="SUPFAM" id="SSF56925">
    <property type="entry name" value="OMPA-like"/>
    <property type="match status" value="1"/>
</dbReference>
<dbReference type="InterPro" id="IPR051692">
    <property type="entry name" value="OMP-like"/>
</dbReference>
<evidence type="ECO:0000259" key="6">
    <source>
        <dbReference type="Pfam" id="PF13505"/>
    </source>
</evidence>
<sequence length="205" mass="22036">MKKIILALATAGAALGATAASAQVVNNTTFRGFRAEGQVGGDRFQSQGESNNKFGYGGAIGFDGTIGDKIVVGPEATYWRANEWNGNRTAGVRGGVVDHKSFEEWGAAVRVGYLVTPALLVYGKAGYVSNEFRKSFIPAAPTATVRETGYYNRGRSDGYQVGGGVEYSLTDMFYVNGEYKYSNYANDSVRQRALVGFGVRFKPGF</sequence>
<dbReference type="PANTHER" id="PTHR34001:SF3">
    <property type="entry name" value="BLL7405 PROTEIN"/>
    <property type="match status" value="1"/>
</dbReference>
<feature type="domain" description="Outer membrane protein beta-barrel" evidence="6">
    <location>
        <begin position="13"/>
        <end position="201"/>
    </location>
</feature>
<dbReference type="Pfam" id="PF13505">
    <property type="entry name" value="OMP_b-brl"/>
    <property type="match status" value="1"/>
</dbReference>
<keyword evidence="8" id="KW-1185">Reference proteome</keyword>
<evidence type="ECO:0000313" key="8">
    <source>
        <dbReference type="Proteomes" id="UP000318681"/>
    </source>
</evidence>
<feature type="chain" id="PRO_5022153978" evidence="5">
    <location>
        <begin position="23"/>
        <end position="205"/>
    </location>
</feature>
<dbReference type="AlphaFoldDB" id="A0A558R5C7"/>
<dbReference type="Proteomes" id="UP000318681">
    <property type="component" value="Unassembled WGS sequence"/>
</dbReference>
<name>A0A558R5C7_9SPHN</name>
<proteinExistence type="inferred from homology"/>
<dbReference type="EMBL" id="VNIM01000031">
    <property type="protein sequence ID" value="TVV74569.1"/>
    <property type="molecule type" value="Genomic_DNA"/>
</dbReference>
<keyword evidence="3" id="KW-0472">Membrane</keyword>
<reference evidence="7 8" key="1">
    <citation type="submission" date="2019-07" db="EMBL/GenBank/DDBJ databases">
        <title>Sphingomonas solaris sp. nov., isolated from a solar panel from Boston, Massachusetts.</title>
        <authorList>
            <person name="Tanner K."/>
            <person name="Pascual J."/>
            <person name="Mancuso C."/>
            <person name="Pereto J."/>
            <person name="Khalil A."/>
            <person name="Vilanova C."/>
        </authorList>
    </citation>
    <scope>NUCLEOTIDE SEQUENCE [LARGE SCALE GENOMIC DNA]</scope>
    <source>
        <strain evidence="7 8">R4DWN</strain>
    </source>
</reference>
<dbReference type="InterPro" id="IPR011250">
    <property type="entry name" value="OMP/PagP_B-barrel"/>
</dbReference>
<dbReference type="PANTHER" id="PTHR34001">
    <property type="entry name" value="BLL7405 PROTEIN"/>
    <property type="match status" value="1"/>
</dbReference>
<dbReference type="Gene3D" id="2.40.160.20">
    <property type="match status" value="1"/>
</dbReference>
<comment type="caution">
    <text evidence="7">The sequence shown here is derived from an EMBL/GenBank/DDBJ whole genome shotgun (WGS) entry which is preliminary data.</text>
</comment>
<evidence type="ECO:0000256" key="3">
    <source>
        <dbReference type="ARBA" id="ARBA00023136"/>
    </source>
</evidence>
<comment type="similarity">
    <text evidence="4">Belongs to the Omp25/RopB family.</text>
</comment>
<evidence type="ECO:0000256" key="2">
    <source>
        <dbReference type="ARBA" id="ARBA00022729"/>
    </source>
</evidence>
<evidence type="ECO:0000256" key="1">
    <source>
        <dbReference type="ARBA" id="ARBA00004370"/>
    </source>
</evidence>
<comment type="subcellular location">
    <subcellularLocation>
        <location evidence="1">Membrane</location>
    </subcellularLocation>
</comment>
<evidence type="ECO:0000256" key="5">
    <source>
        <dbReference type="SAM" id="SignalP"/>
    </source>
</evidence>